<dbReference type="EC" id="3.1.1.11" evidence="6"/>
<dbReference type="Pfam" id="PF01095">
    <property type="entry name" value="Pectinesterase"/>
    <property type="match status" value="1"/>
</dbReference>
<dbReference type="EMBL" id="CAMGYJ010000009">
    <property type="protein sequence ID" value="CAI0540077.1"/>
    <property type="molecule type" value="Genomic_DNA"/>
</dbReference>
<dbReference type="GO" id="GO:0045490">
    <property type="term" value="P:pectin catabolic process"/>
    <property type="evidence" value="ECO:0007669"/>
    <property type="project" value="UniProtKB-UniRule"/>
</dbReference>
<reference evidence="8" key="1">
    <citation type="submission" date="2022-08" db="EMBL/GenBank/DDBJ databases">
        <authorList>
            <person name="Gutierrez-Valencia J."/>
        </authorList>
    </citation>
    <scope>NUCLEOTIDE SEQUENCE</scope>
</reference>
<keyword evidence="5 6" id="KW-0063">Aspartyl esterase</keyword>
<evidence type="ECO:0000256" key="2">
    <source>
        <dbReference type="ARBA" id="ARBA00005184"/>
    </source>
</evidence>
<protein>
    <recommendedName>
        <fullName evidence="6">Pectinesterase</fullName>
        <ecNumber evidence="6">3.1.1.11</ecNumber>
    </recommendedName>
</protein>
<evidence type="ECO:0000256" key="5">
    <source>
        <dbReference type="ARBA" id="ARBA00023085"/>
    </source>
</evidence>
<organism evidence="8 9">
    <name type="scientific">Linum tenue</name>
    <dbReference type="NCBI Taxonomy" id="586396"/>
    <lineage>
        <taxon>Eukaryota</taxon>
        <taxon>Viridiplantae</taxon>
        <taxon>Streptophyta</taxon>
        <taxon>Embryophyta</taxon>
        <taxon>Tracheophyta</taxon>
        <taxon>Spermatophyta</taxon>
        <taxon>Magnoliopsida</taxon>
        <taxon>eudicotyledons</taxon>
        <taxon>Gunneridae</taxon>
        <taxon>Pentapetalae</taxon>
        <taxon>rosids</taxon>
        <taxon>fabids</taxon>
        <taxon>Malpighiales</taxon>
        <taxon>Linaceae</taxon>
        <taxon>Linum</taxon>
    </lineage>
</organism>
<dbReference type="PANTHER" id="PTHR31707">
    <property type="entry name" value="PECTINESTERASE"/>
    <property type="match status" value="1"/>
</dbReference>
<accession>A0AAV0Q4E2</accession>
<evidence type="ECO:0000259" key="7">
    <source>
        <dbReference type="Pfam" id="PF01095"/>
    </source>
</evidence>
<keyword evidence="3 6" id="KW-0134">Cell wall</keyword>
<comment type="catalytic activity">
    <reaction evidence="6">
        <text>[(1-&gt;4)-alpha-D-galacturonosyl methyl ester](n) + n H2O = [(1-&gt;4)-alpha-D-galacturonosyl](n) + n methanol + n H(+)</text>
        <dbReference type="Rhea" id="RHEA:22380"/>
        <dbReference type="Rhea" id="RHEA-COMP:14570"/>
        <dbReference type="Rhea" id="RHEA-COMP:14573"/>
        <dbReference type="ChEBI" id="CHEBI:15377"/>
        <dbReference type="ChEBI" id="CHEBI:15378"/>
        <dbReference type="ChEBI" id="CHEBI:17790"/>
        <dbReference type="ChEBI" id="CHEBI:140522"/>
        <dbReference type="ChEBI" id="CHEBI:140523"/>
        <dbReference type="EC" id="3.1.1.11"/>
    </reaction>
</comment>
<dbReference type="GO" id="GO:0030599">
    <property type="term" value="F:pectinesterase activity"/>
    <property type="evidence" value="ECO:0007669"/>
    <property type="project" value="UniProtKB-UniRule"/>
</dbReference>
<dbReference type="InterPro" id="IPR000070">
    <property type="entry name" value="Pectinesterase_cat"/>
</dbReference>
<comment type="function">
    <text evidence="6">Acts in the modification of cell walls via demethylesterification of cell wall pectin.</text>
</comment>
<feature type="domain" description="Pectinesterase catalytic" evidence="7">
    <location>
        <begin position="46"/>
        <end position="93"/>
    </location>
</feature>
<dbReference type="Gene3D" id="2.160.20.10">
    <property type="entry name" value="Single-stranded right-handed beta-helix, Pectin lyase-like"/>
    <property type="match status" value="1"/>
</dbReference>
<evidence type="ECO:0000313" key="9">
    <source>
        <dbReference type="Proteomes" id="UP001154282"/>
    </source>
</evidence>
<dbReference type="PROSITE" id="PS00800">
    <property type="entry name" value="PECTINESTERASE_1"/>
    <property type="match status" value="1"/>
</dbReference>
<keyword evidence="9" id="KW-1185">Reference proteome</keyword>
<evidence type="ECO:0000313" key="8">
    <source>
        <dbReference type="EMBL" id="CAI0540077.1"/>
    </source>
</evidence>
<dbReference type="AlphaFoldDB" id="A0AAV0Q4E2"/>
<comment type="pathway">
    <text evidence="2 6">Glycan metabolism; pectin degradation; 2-dehydro-3-deoxy-D-gluconate from pectin: step 1/5.</text>
</comment>
<dbReference type="InterPro" id="IPR011050">
    <property type="entry name" value="Pectin_lyase_fold/virulence"/>
</dbReference>
<evidence type="ECO:0000256" key="6">
    <source>
        <dbReference type="RuleBase" id="RU000589"/>
    </source>
</evidence>
<evidence type="ECO:0000256" key="4">
    <source>
        <dbReference type="ARBA" id="ARBA00022801"/>
    </source>
</evidence>
<keyword evidence="6" id="KW-0961">Cell wall biogenesis/degradation</keyword>
<keyword evidence="6" id="KW-0964">Secreted</keyword>
<name>A0AAV0Q4E2_9ROSI</name>
<dbReference type="InterPro" id="IPR018040">
    <property type="entry name" value="Pectinesterase_Tyr_AS"/>
</dbReference>
<dbReference type="Proteomes" id="UP001154282">
    <property type="component" value="Unassembled WGS sequence"/>
</dbReference>
<gene>
    <name evidence="8" type="ORF">LITE_LOCUS41527</name>
</gene>
<keyword evidence="4 6" id="KW-0378">Hydrolase</keyword>
<sequence length="110" mass="12324">MCANALGMVVNMTEVDIAANGVSRVWPEWMKAGDRRLLQASTVTADVVVAADGSGKYRKVSEAVAAAPKKSGKRYVIRIKAGVYRETFEVTKDDGRWEDDDDYYWEQECR</sequence>
<proteinExistence type="predicted"/>
<comment type="subcellular location">
    <subcellularLocation>
        <location evidence="1 6">Secreted</location>
        <location evidence="1 6">Cell wall</location>
    </subcellularLocation>
</comment>
<comment type="caution">
    <text evidence="8">The sequence shown here is derived from an EMBL/GenBank/DDBJ whole genome shotgun (WGS) entry which is preliminary data.</text>
</comment>
<dbReference type="GO" id="GO:0042545">
    <property type="term" value="P:cell wall modification"/>
    <property type="evidence" value="ECO:0007669"/>
    <property type="project" value="UniProtKB-UniRule"/>
</dbReference>
<dbReference type="InterPro" id="IPR012334">
    <property type="entry name" value="Pectin_lyas_fold"/>
</dbReference>
<dbReference type="SUPFAM" id="SSF51126">
    <property type="entry name" value="Pectin lyase-like"/>
    <property type="match status" value="1"/>
</dbReference>
<evidence type="ECO:0000256" key="1">
    <source>
        <dbReference type="ARBA" id="ARBA00004191"/>
    </source>
</evidence>
<evidence type="ECO:0000256" key="3">
    <source>
        <dbReference type="ARBA" id="ARBA00022512"/>
    </source>
</evidence>